<proteinExistence type="predicted"/>
<dbReference type="AlphaFoldDB" id="A0A8S4RR39"/>
<dbReference type="Proteomes" id="UP000838756">
    <property type="component" value="Unassembled WGS sequence"/>
</dbReference>
<keyword evidence="2" id="KW-1185">Reference proteome</keyword>
<gene>
    <name evidence="1" type="primary">jg21550</name>
    <name evidence="1" type="ORF">PAEG_LOCUS16247</name>
</gene>
<comment type="caution">
    <text evidence="1">The sequence shown here is derived from an EMBL/GenBank/DDBJ whole genome shotgun (WGS) entry which is preliminary data.</text>
</comment>
<organism evidence="1 2">
    <name type="scientific">Pararge aegeria aegeria</name>
    <dbReference type="NCBI Taxonomy" id="348720"/>
    <lineage>
        <taxon>Eukaryota</taxon>
        <taxon>Metazoa</taxon>
        <taxon>Ecdysozoa</taxon>
        <taxon>Arthropoda</taxon>
        <taxon>Hexapoda</taxon>
        <taxon>Insecta</taxon>
        <taxon>Pterygota</taxon>
        <taxon>Neoptera</taxon>
        <taxon>Endopterygota</taxon>
        <taxon>Lepidoptera</taxon>
        <taxon>Glossata</taxon>
        <taxon>Ditrysia</taxon>
        <taxon>Papilionoidea</taxon>
        <taxon>Nymphalidae</taxon>
        <taxon>Satyrinae</taxon>
        <taxon>Satyrini</taxon>
        <taxon>Parargina</taxon>
        <taxon>Pararge</taxon>
    </lineage>
</organism>
<accession>A0A8S4RR39</accession>
<evidence type="ECO:0000313" key="2">
    <source>
        <dbReference type="Proteomes" id="UP000838756"/>
    </source>
</evidence>
<dbReference type="EMBL" id="CAKXAJ010025439">
    <property type="protein sequence ID" value="CAH2239548.1"/>
    <property type="molecule type" value="Genomic_DNA"/>
</dbReference>
<sequence>MCGRSKAMGQRVNVCMDAELVADLAKILRQAEQTVADFLERGGTATYKGNKYGGSDIRVGLQYFNLYL</sequence>
<evidence type="ECO:0000313" key="1">
    <source>
        <dbReference type="EMBL" id="CAH2239548.1"/>
    </source>
</evidence>
<dbReference type="OrthoDB" id="196131at2759"/>
<protein>
    <submittedName>
        <fullName evidence="1">Jg21550 protein</fullName>
    </submittedName>
</protein>
<name>A0A8S4RR39_9NEOP</name>
<reference evidence="1" key="1">
    <citation type="submission" date="2022-03" db="EMBL/GenBank/DDBJ databases">
        <authorList>
            <person name="Lindestad O."/>
        </authorList>
    </citation>
    <scope>NUCLEOTIDE SEQUENCE</scope>
</reference>